<dbReference type="Gene3D" id="3.30.750.140">
    <property type="match status" value="1"/>
</dbReference>
<evidence type="ECO:0000313" key="3">
    <source>
        <dbReference type="EMBL" id="OFC36924.1"/>
    </source>
</evidence>
<comment type="caution">
    <text evidence="3">The sequence shown here is derived from an EMBL/GenBank/DDBJ whole genome shotgun (WGS) entry which is preliminary data.</text>
</comment>
<feature type="region of interest" description="Disordered" evidence="1">
    <location>
        <begin position="167"/>
        <end position="207"/>
    </location>
</feature>
<dbReference type="Pfam" id="PF02120">
    <property type="entry name" value="Flg_hook"/>
    <property type="match status" value="1"/>
</dbReference>
<dbReference type="PANTHER" id="PTHR37533">
    <property type="entry name" value="FLAGELLAR HOOK-LENGTH CONTROL PROTEIN"/>
    <property type="match status" value="1"/>
</dbReference>
<dbReference type="EMBL" id="LZYE01000104">
    <property type="protein sequence ID" value="OFC36924.1"/>
    <property type="molecule type" value="Genomic_DNA"/>
</dbReference>
<dbReference type="Proteomes" id="UP000175616">
    <property type="component" value="Unassembled WGS sequence"/>
</dbReference>
<accession>A0A1E7YNW6</accession>
<feature type="compositionally biased region" description="Polar residues" evidence="1">
    <location>
        <begin position="242"/>
        <end position="253"/>
    </location>
</feature>
<keyword evidence="3" id="KW-0966">Cell projection</keyword>
<feature type="region of interest" description="Disordered" evidence="1">
    <location>
        <begin position="234"/>
        <end position="253"/>
    </location>
</feature>
<feature type="region of interest" description="Disordered" evidence="1">
    <location>
        <begin position="1"/>
        <end position="151"/>
    </location>
</feature>
<feature type="compositionally biased region" description="Basic and acidic residues" evidence="1">
    <location>
        <begin position="75"/>
        <end position="86"/>
    </location>
</feature>
<gene>
    <name evidence="3" type="ORF">BAE27_04685</name>
</gene>
<dbReference type="InterPro" id="IPR038610">
    <property type="entry name" value="FliK-like_C_sf"/>
</dbReference>
<reference evidence="3 4" key="1">
    <citation type="submission" date="2016-06" db="EMBL/GenBank/DDBJ databases">
        <title>Gene turnover analysis identifies the evolutionary adaptation of the extremophile Acidithiobacillus caldus.</title>
        <authorList>
            <person name="Zhang X."/>
        </authorList>
    </citation>
    <scope>NUCLEOTIDE SEQUENCE [LARGE SCALE GENOMIC DNA]</scope>
    <source>
        <strain evidence="3 4">DX</strain>
    </source>
</reference>
<feature type="domain" description="Flagellar hook-length control protein-like C-terminal" evidence="2">
    <location>
        <begin position="337"/>
        <end position="418"/>
    </location>
</feature>
<name>A0A1E7YNW6_9PROT</name>
<dbReference type="CDD" id="cd17470">
    <property type="entry name" value="T3SS_Flik_C"/>
    <property type="match status" value="1"/>
</dbReference>
<protein>
    <submittedName>
        <fullName evidence="3">Flagellar hook-length control protein FliK</fullName>
    </submittedName>
</protein>
<evidence type="ECO:0000259" key="2">
    <source>
        <dbReference type="Pfam" id="PF02120"/>
    </source>
</evidence>
<dbReference type="AlphaFoldDB" id="A0A1E7YNW6"/>
<feature type="compositionally biased region" description="Polar residues" evidence="1">
    <location>
        <begin position="37"/>
        <end position="50"/>
    </location>
</feature>
<evidence type="ECO:0000256" key="1">
    <source>
        <dbReference type="SAM" id="MobiDB-lite"/>
    </source>
</evidence>
<keyword evidence="3" id="KW-0282">Flagellum</keyword>
<dbReference type="PATRIC" id="fig|33059.14.peg.1516"/>
<dbReference type="InterPro" id="IPR052563">
    <property type="entry name" value="FliK"/>
</dbReference>
<feature type="compositionally biased region" description="Low complexity" evidence="1">
    <location>
        <begin position="7"/>
        <end position="23"/>
    </location>
</feature>
<dbReference type="InterPro" id="IPR021136">
    <property type="entry name" value="Flagellar_hook_control-like_C"/>
</dbReference>
<proteinExistence type="predicted"/>
<dbReference type="PANTHER" id="PTHR37533:SF2">
    <property type="entry name" value="FLAGELLAR HOOK-LENGTH CONTROL PROTEIN"/>
    <property type="match status" value="1"/>
</dbReference>
<organism evidence="3 4">
    <name type="scientific">Acidithiobacillus caldus</name>
    <dbReference type="NCBI Taxonomy" id="33059"/>
    <lineage>
        <taxon>Bacteria</taxon>
        <taxon>Pseudomonadati</taxon>
        <taxon>Pseudomonadota</taxon>
        <taxon>Acidithiobacillia</taxon>
        <taxon>Acidithiobacillales</taxon>
        <taxon>Acidithiobacillaceae</taxon>
        <taxon>Acidithiobacillus</taxon>
    </lineage>
</organism>
<feature type="compositionally biased region" description="Low complexity" evidence="1">
    <location>
        <begin position="87"/>
        <end position="107"/>
    </location>
</feature>
<keyword evidence="3" id="KW-0969">Cilium</keyword>
<evidence type="ECO:0000313" key="4">
    <source>
        <dbReference type="Proteomes" id="UP000175616"/>
    </source>
</evidence>
<sequence length="459" mass="45594">MELSNIPVLPLSTSGSSTSSVLPKAGTASPAAPTFDSVMQAQRASVSPNSEAPARPEPGGGGTVREEPTAQGADPQEKKPENRGERGPSSVAAAPPSVAAAAYAAGAEGKDSVRGVGAEGVSVDQKAEKTPTAKSTPSGEGDGKDLPPASAAFPFPALLTLAASLSGVNYPGEDPSTTTSAGDGPKFTGVSTGQVLGGNDEHAQETQQVLHTAVGQTGSLSNMRREVAKGLAKEAVTPGKDPQQQPFEAGSTTRVASLSATKALASASGPAIRASLAASSPIPSAASGQAAATTTGGIAATMALPVPMAPVSAAPSAPPAIPIPVSAQAPWGAALGQQVQWMLGQNVQQVTLQLNPAHLGPLEVHLDLRSGGQANALFISAHPEVRAAIEAAVPQLQQSFAAMGLQLGQASVDSGAASSRRFNDGGRSSRAAAIRLDPTGEPGTTAPVVALQGLVNTFV</sequence>